<evidence type="ECO:0000313" key="7">
    <source>
        <dbReference type="Proteomes" id="UP000018208"/>
    </source>
</evidence>
<dbReference type="GO" id="GO:0032259">
    <property type="term" value="P:methylation"/>
    <property type="evidence" value="ECO:0007669"/>
    <property type="project" value="UniProtKB-KW"/>
</dbReference>
<evidence type="ECO:0000256" key="2">
    <source>
        <dbReference type="ARBA" id="ARBA00022679"/>
    </source>
</evidence>
<dbReference type="PROSITE" id="PS50280">
    <property type="entry name" value="SET"/>
    <property type="match status" value="1"/>
</dbReference>
<keyword evidence="7" id="KW-1185">Reference proteome</keyword>
<reference evidence="6" key="2">
    <citation type="submission" date="2020-12" db="EMBL/GenBank/DDBJ databases">
        <title>New Spironucleus salmonicida genome in near-complete chromosomes.</title>
        <authorList>
            <person name="Xu F."/>
            <person name="Kurt Z."/>
            <person name="Jimenez-Gonzalez A."/>
            <person name="Astvaldsson A."/>
            <person name="Andersson J.O."/>
            <person name="Svard S.G."/>
        </authorList>
    </citation>
    <scope>NUCLEOTIDE SEQUENCE</scope>
    <source>
        <strain evidence="6">ATCC 50377</strain>
    </source>
</reference>
<sequence length="425" mass="51009">MNQSFYFDEKRFIAYKQDVKQKLQSYEQFQSLVYKEQSINLEFILQLIQNRDFERFNEYIYYQLLQNLNKVSSTLSFYLSLSRDYIWNSLGFFDYDRILFCQQLVSNYRINKLEIQYSQKFGNGIFATEDIKENEVIIFENPIAYAQSIPDLMLNLYQAQFKLSQYQEYSASLLFPQRLESSLQLQDFLGVYATLFHPYNSLANSQQNQFNAVYPTFSLLNHSCVPNTISCFINSQIRLSASKMIQKGEQIFTTYYSDMQIPYSDRQIALQKYGFRCQCEWCEQIKNIDTKKVTIEQIQQQNMSYCSNFSIIISSYMQEYISQKNFQKALYYFEVFFLQNLKYTLDQAIQNSFIFSGYKQQIQLQDYDNFMYALNILKAMNTKFNWKNYQQKWIIYIKRVSIIQFNLVQIAEIMLCDLIRELQIE</sequence>
<dbReference type="Proteomes" id="UP000018208">
    <property type="component" value="Unassembled WGS sequence"/>
</dbReference>
<keyword evidence="2" id="KW-0808">Transferase</keyword>
<evidence type="ECO:0000259" key="4">
    <source>
        <dbReference type="PROSITE" id="PS50280"/>
    </source>
</evidence>
<dbReference type="AlphaFoldDB" id="V6LQH0"/>
<evidence type="ECO:0000256" key="3">
    <source>
        <dbReference type="ARBA" id="ARBA00022691"/>
    </source>
</evidence>
<keyword evidence="1" id="KW-0489">Methyltransferase</keyword>
<dbReference type="GO" id="GO:0005634">
    <property type="term" value="C:nucleus"/>
    <property type="evidence" value="ECO:0007669"/>
    <property type="project" value="TreeGrafter"/>
</dbReference>
<protein>
    <submittedName>
        <fullName evidence="5">SET domain-containing protein</fullName>
    </submittedName>
</protein>
<feature type="domain" description="SET" evidence="4">
    <location>
        <begin position="111"/>
        <end position="256"/>
    </location>
</feature>
<dbReference type="GO" id="GO:0042826">
    <property type="term" value="F:histone deacetylase binding"/>
    <property type="evidence" value="ECO:0007669"/>
    <property type="project" value="TreeGrafter"/>
</dbReference>
<organism evidence="5">
    <name type="scientific">Spironucleus salmonicida</name>
    <dbReference type="NCBI Taxonomy" id="348837"/>
    <lineage>
        <taxon>Eukaryota</taxon>
        <taxon>Metamonada</taxon>
        <taxon>Diplomonadida</taxon>
        <taxon>Hexamitidae</taxon>
        <taxon>Hexamitinae</taxon>
        <taxon>Spironucleus</taxon>
    </lineage>
</organism>
<gene>
    <name evidence="5" type="ORF">SS50377_13930</name>
    <name evidence="6" type="ORF">SS50377_24506</name>
</gene>
<dbReference type="InterPro" id="IPR052097">
    <property type="entry name" value="SET-MYND_domain_protein"/>
</dbReference>
<dbReference type="VEuPathDB" id="GiardiaDB:SS50377_24506"/>
<dbReference type="Gene3D" id="2.170.270.10">
    <property type="entry name" value="SET domain"/>
    <property type="match status" value="1"/>
</dbReference>
<dbReference type="PANTHER" id="PTHR46165:SF2">
    <property type="entry name" value="SET AND MYND DOMAIN-CONTAINING PROTEIN 4"/>
    <property type="match status" value="1"/>
</dbReference>
<dbReference type="GO" id="GO:0008168">
    <property type="term" value="F:methyltransferase activity"/>
    <property type="evidence" value="ECO:0007669"/>
    <property type="project" value="UniProtKB-KW"/>
</dbReference>
<dbReference type="InterPro" id="IPR001214">
    <property type="entry name" value="SET_dom"/>
</dbReference>
<reference evidence="5 6" key="1">
    <citation type="journal article" date="2014" name="PLoS Genet.">
        <title>The Genome of Spironucleus salmonicida Highlights a Fish Pathogen Adapted to Fluctuating Environments.</title>
        <authorList>
            <person name="Xu F."/>
            <person name="Jerlstrom-Hultqvist J."/>
            <person name="Einarsson E."/>
            <person name="Astvaldsson A."/>
            <person name="Svard S.G."/>
            <person name="Andersson J.O."/>
        </authorList>
    </citation>
    <scope>NUCLEOTIDE SEQUENCE</scope>
    <source>
        <strain evidence="6">ATCC 50377</strain>
    </source>
</reference>
<keyword evidence="3" id="KW-0949">S-adenosyl-L-methionine</keyword>
<dbReference type="OrthoDB" id="438641at2759"/>
<dbReference type="SMART" id="SM00317">
    <property type="entry name" value="SET"/>
    <property type="match status" value="1"/>
</dbReference>
<evidence type="ECO:0000256" key="1">
    <source>
        <dbReference type="ARBA" id="ARBA00022603"/>
    </source>
</evidence>
<dbReference type="EMBL" id="AUWU02000004">
    <property type="protein sequence ID" value="KAH0574548.1"/>
    <property type="molecule type" value="Genomic_DNA"/>
</dbReference>
<dbReference type="Pfam" id="PF00856">
    <property type="entry name" value="SET"/>
    <property type="match status" value="1"/>
</dbReference>
<proteinExistence type="predicted"/>
<dbReference type="InterPro" id="IPR046341">
    <property type="entry name" value="SET_dom_sf"/>
</dbReference>
<accession>V6LQH0</accession>
<dbReference type="SUPFAM" id="SSF82199">
    <property type="entry name" value="SET domain"/>
    <property type="match status" value="1"/>
</dbReference>
<evidence type="ECO:0000313" key="5">
    <source>
        <dbReference type="EMBL" id="EST45951.1"/>
    </source>
</evidence>
<dbReference type="GO" id="GO:0005737">
    <property type="term" value="C:cytoplasm"/>
    <property type="evidence" value="ECO:0007669"/>
    <property type="project" value="TreeGrafter"/>
</dbReference>
<dbReference type="PANTHER" id="PTHR46165">
    <property type="entry name" value="SET AND MYND DOMAIN-CONTAINING PROTEIN 4"/>
    <property type="match status" value="1"/>
</dbReference>
<dbReference type="EMBL" id="KI546085">
    <property type="protein sequence ID" value="EST45951.1"/>
    <property type="molecule type" value="Genomic_DNA"/>
</dbReference>
<evidence type="ECO:0000313" key="6">
    <source>
        <dbReference type="EMBL" id="KAH0574548.1"/>
    </source>
</evidence>
<name>V6LQH0_9EUKA</name>